<sequence length="177" mass="21509">MGFRINFCRVPKSFRLRNSFKDDEDWENYHNELEKVEEYVKSDTCTDIYNQASNENNRLYTQVDDNEDTIVGTVSKEQLFQWIVEIRKRFLYYLETLLGDDEESLIRLKDYVRTKKLKWNYHWKGVPLSMEFDLKEDTDIDRMLVSGSSTYEYEVFNFISLYKNFDFEKYELFIYGG</sequence>
<proteinExistence type="predicted"/>
<dbReference type="RefSeq" id="WP_097550231.1">
    <property type="nucleotide sequence ID" value="NZ_NSLY01000016.1"/>
</dbReference>
<name>A0A2A6EFB7_PREIN</name>
<dbReference type="Proteomes" id="UP000219058">
    <property type="component" value="Unassembled WGS sequence"/>
</dbReference>
<evidence type="ECO:0000313" key="2">
    <source>
        <dbReference type="Proteomes" id="UP000219058"/>
    </source>
</evidence>
<comment type="caution">
    <text evidence="1">The sequence shown here is derived from an EMBL/GenBank/DDBJ whole genome shotgun (WGS) entry which is preliminary data.</text>
</comment>
<gene>
    <name evidence="1" type="ORF">CLI71_06960</name>
</gene>
<evidence type="ECO:0000313" key="1">
    <source>
        <dbReference type="EMBL" id="PDP60159.1"/>
    </source>
</evidence>
<protein>
    <submittedName>
        <fullName evidence="1">Uncharacterized protein</fullName>
    </submittedName>
</protein>
<dbReference type="AlphaFoldDB" id="A0A2A6EFB7"/>
<accession>A0A2A6EFB7</accession>
<reference evidence="1 2" key="1">
    <citation type="submission" date="2017-09" db="EMBL/GenBank/DDBJ databases">
        <title>Phase variable restriction modification systems are present in the genome sequences of periodontal pathogens Prevotella intermedia, Tannerella forsythia and Porphyromonas gingivalis.</title>
        <authorList>
            <person name="Haigh R.D."/>
            <person name="Crawford L."/>
            <person name="Ralph J."/>
            <person name="Wanford J."/>
            <person name="Vartoukian S.R."/>
            <person name="Hijazib K."/>
            <person name="Wade W."/>
            <person name="Oggioni M.R."/>
        </authorList>
    </citation>
    <scope>NUCLEOTIDE SEQUENCE [LARGE SCALE GENOMIC DNA]</scope>
    <source>
        <strain evidence="1 2">WW2834</strain>
    </source>
</reference>
<organism evidence="1 2">
    <name type="scientific">Prevotella intermedia</name>
    <dbReference type="NCBI Taxonomy" id="28131"/>
    <lineage>
        <taxon>Bacteria</taxon>
        <taxon>Pseudomonadati</taxon>
        <taxon>Bacteroidota</taxon>
        <taxon>Bacteroidia</taxon>
        <taxon>Bacteroidales</taxon>
        <taxon>Prevotellaceae</taxon>
        <taxon>Prevotella</taxon>
    </lineage>
</organism>
<dbReference type="EMBL" id="NSLY01000016">
    <property type="protein sequence ID" value="PDP60159.1"/>
    <property type="molecule type" value="Genomic_DNA"/>
</dbReference>